<comment type="similarity">
    <text evidence="2">Belongs to the PET117 family.</text>
</comment>
<keyword evidence="5" id="KW-0732">Signal</keyword>
<dbReference type="EMBL" id="JAGSYN010000180">
    <property type="protein sequence ID" value="KAG7662373.1"/>
    <property type="molecule type" value="Genomic_DNA"/>
</dbReference>
<reference evidence="6 7" key="1">
    <citation type="journal article" date="2021" name="DNA Res.">
        <title>Genome analysis of Candida subhashii reveals its hybrid nature and dual mitochondrial genome conformations.</title>
        <authorList>
            <person name="Mixao V."/>
            <person name="Hegedusova E."/>
            <person name="Saus E."/>
            <person name="Pryszcz L.P."/>
            <person name="Cillingova A."/>
            <person name="Nosek J."/>
            <person name="Gabaldon T."/>
        </authorList>
    </citation>
    <scope>NUCLEOTIDE SEQUENCE [LARGE SCALE GENOMIC DNA]</scope>
    <source>
        <strain evidence="6 7">CBS 10753</strain>
    </source>
</reference>
<evidence type="ECO:0000313" key="7">
    <source>
        <dbReference type="Proteomes" id="UP000694255"/>
    </source>
</evidence>
<comment type="caution">
    <text evidence="6">The sequence shown here is derived from an EMBL/GenBank/DDBJ whole genome shotgun (WGS) entry which is preliminary data.</text>
</comment>
<protein>
    <submittedName>
        <fullName evidence="6">PET117</fullName>
    </submittedName>
</protein>
<sequence>MSTASKVTFAASCVFATAAFAFINYSQQTERDALRQGPIKDAARMQAKLTKKQLANDAEHREQAELREKYLKMQPLSSEIIRGEETPIPPKEA</sequence>
<dbReference type="GeneID" id="73470944"/>
<dbReference type="OrthoDB" id="76305at2759"/>
<evidence type="ECO:0000256" key="1">
    <source>
        <dbReference type="ARBA" id="ARBA00004173"/>
    </source>
</evidence>
<gene>
    <name evidence="6" type="ORF">J8A68_004144</name>
</gene>
<keyword evidence="7" id="KW-1185">Reference proteome</keyword>
<feature type="chain" id="PRO_5035180345" evidence="5">
    <location>
        <begin position="22"/>
        <end position="93"/>
    </location>
</feature>
<organism evidence="6 7">
    <name type="scientific">[Candida] subhashii</name>
    <dbReference type="NCBI Taxonomy" id="561895"/>
    <lineage>
        <taxon>Eukaryota</taxon>
        <taxon>Fungi</taxon>
        <taxon>Dikarya</taxon>
        <taxon>Ascomycota</taxon>
        <taxon>Saccharomycotina</taxon>
        <taxon>Pichiomycetes</taxon>
        <taxon>Debaryomycetaceae</taxon>
        <taxon>Spathaspora</taxon>
    </lineage>
</organism>
<dbReference type="RefSeq" id="XP_049262606.1">
    <property type="nucleotide sequence ID" value="XM_049408071.1"/>
</dbReference>
<dbReference type="InterPro" id="IPR031568">
    <property type="entry name" value="Pet117"/>
</dbReference>
<dbReference type="GO" id="GO:0033617">
    <property type="term" value="P:mitochondrial respiratory chain complex IV assembly"/>
    <property type="evidence" value="ECO:0007669"/>
    <property type="project" value="TreeGrafter"/>
</dbReference>
<keyword evidence="4" id="KW-0496">Mitochondrion</keyword>
<evidence type="ECO:0000256" key="2">
    <source>
        <dbReference type="ARBA" id="ARBA00008197"/>
    </source>
</evidence>
<name>A0A8J5UGB7_9ASCO</name>
<proteinExistence type="inferred from homology"/>
<evidence type="ECO:0000256" key="3">
    <source>
        <dbReference type="ARBA" id="ARBA00022946"/>
    </source>
</evidence>
<evidence type="ECO:0000256" key="4">
    <source>
        <dbReference type="ARBA" id="ARBA00023128"/>
    </source>
</evidence>
<dbReference type="GO" id="GO:0005739">
    <property type="term" value="C:mitochondrion"/>
    <property type="evidence" value="ECO:0007669"/>
    <property type="project" value="UniProtKB-SubCell"/>
</dbReference>
<dbReference type="AlphaFoldDB" id="A0A8J5UGB7"/>
<dbReference type="PANTHER" id="PTHR28163:SF1">
    <property type="entry name" value="PROTEIN PET117 HOMOLOG, MITOCHONDRIAL"/>
    <property type="match status" value="1"/>
</dbReference>
<dbReference type="Proteomes" id="UP000694255">
    <property type="component" value="Unassembled WGS sequence"/>
</dbReference>
<keyword evidence="3" id="KW-0809">Transit peptide</keyword>
<dbReference type="Pfam" id="PF15786">
    <property type="entry name" value="PET117"/>
    <property type="match status" value="1"/>
</dbReference>
<feature type="signal peptide" evidence="5">
    <location>
        <begin position="1"/>
        <end position="21"/>
    </location>
</feature>
<evidence type="ECO:0000256" key="5">
    <source>
        <dbReference type="SAM" id="SignalP"/>
    </source>
</evidence>
<evidence type="ECO:0000313" key="6">
    <source>
        <dbReference type="EMBL" id="KAG7662373.1"/>
    </source>
</evidence>
<comment type="subcellular location">
    <subcellularLocation>
        <location evidence="1">Mitochondrion</location>
    </subcellularLocation>
</comment>
<dbReference type="PANTHER" id="PTHR28163">
    <property type="entry name" value="PROTEIN PET117 HOMOLOG, MITOCHONDRIAL"/>
    <property type="match status" value="1"/>
</dbReference>
<accession>A0A8J5UGB7</accession>